<sequence length="152" mass="17550">MLLNQASRAVVIRPASRAARFHLLSSVRRQSPPLNVDQSSPYCPWHNCTMALPPLWKGCCLPFSFNRNADCPWYNGTSSWLLSGCLAKGRETQWELTHSYYELWIWMIEQRKHINFGLRKLMLIYIQCLGRLGSSWLQTYRAINSPKSSGCI</sequence>
<accession>A0ABR2FYL1</accession>
<organism evidence="1 2">
    <name type="scientific">Hibiscus sabdariffa</name>
    <name type="common">roselle</name>
    <dbReference type="NCBI Taxonomy" id="183260"/>
    <lineage>
        <taxon>Eukaryota</taxon>
        <taxon>Viridiplantae</taxon>
        <taxon>Streptophyta</taxon>
        <taxon>Embryophyta</taxon>
        <taxon>Tracheophyta</taxon>
        <taxon>Spermatophyta</taxon>
        <taxon>Magnoliopsida</taxon>
        <taxon>eudicotyledons</taxon>
        <taxon>Gunneridae</taxon>
        <taxon>Pentapetalae</taxon>
        <taxon>rosids</taxon>
        <taxon>malvids</taxon>
        <taxon>Malvales</taxon>
        <taxon>Malvaceae</taxon>
        <taxon>Malvoideae</taxon>
        <taxon>Hibiscus</taxon>
    </lineage>
</organism>
<proteinExistence type="predicted"/>
<protein>
    <submittedName>
        <fullName evidence="1">Uncharacterized protein</fullName>
    </submittedName>
</protein>
<name>A0ABR2FYL1_9ROSI</name>
<evidence type="ECO:0000313" key="1">
    <source>
        <dbReference type="EMBL" id="KAK8589354.1"/>
    </source>
</evidence>
<dbReference type="Proteomes" id="UP001472677">
    <property type="component" value="Unassembled WGS sequence"/>
</dbReference>
<gene>
    <name evidence="1" type="ORF">V6N12_023754</name>
</gene>
<dbReference type="EMBL" id="JBBPBM010000004">
    <property type="protein sequence ID" value="KAK8589354.1"/>
    <property type="molecule type" value="Genomic_DNA"/>
</dbReference>
<reference evidence="1 2" key="1">
    <citation type="journal article" date="2024" name="G3 (Bethesda)">
        <title>Genome assembly of Hibiscus sabdariffa L. provides insights into metabolisms of medicinal natural products.</title>
        <authorList>
            <person name="Kim T."/>
        </authorList>
    </citation>
    <scope>NUCLEOTIDE SEQUENCE [LARGE SCALE GENOMIC DNA]</scope>
    <source>
        <strain evidence="1">TK-2024</strain>
        <tissue evidence="1">Old leaves</tissue>
    </source>
</reference>
<keyword evidence="2" id="KW-1185">Reference proteome</keyword>
<comment type="caution">
    <text evidence="1">The sequence shown here is derived from an EMBL/GenBank/DDBJ whole genome shotgun (WGS) entry which is preliminary data.</text>
</comment>
<evidence type="ECO:0000313" key="2">
    <source>
        <dbReference type="Proteomes" id="UP001472677"/>
    </source>
</evidence>